<proteinExistence type="inferred from homology"/>
<reference evidence="8 9" key="1">
    <citation type="journal article" date="2016" name="Nat. Commun.">
        <title>Thousands of microbial genomes shed light on interconnected biogeochemical processes in an aquifer system.</title>
        <authorList>
            <person name="Anantharaman K."/>
            <person name="Brown C.T."/>
            <person name="Hug L.A."/>
            <person name="Sharon I."/>
            <person name="Castelle C.J."/>
            <person name="Probst A.J."/>
            <person name="Thomas B.C."/>
            <person name="Singh A."/>
            <person name="Wilkins M.J."/>
            <person name="Karaoz U."/>
            <person name="Brodie E.L."/>
            <person name="Williams K.H."/>
            <person name="Hubbard S.S."/>
            <person name="Banfield J.F."/>
        </authorList>
    </citation>
    <scope>NUCLEOTIDE SEQUENCE [LARGE SCALE GENOMIC DNA]</scope>
</reference>
<feature type="transmembrane region" description="Helical" evidence="6">
    <location>
        <begin position="12"/>
        <end position="30"/>
    </location>
</feature>
<evidence type="ECO:0000256" key="5">
    <source>
        <dbReference type="ARBA" id="ARBA00023284"/>
    </source>
</evidence>
<keyword evidence="3" id="KW-0560">Oxidoreductase</keyword>
<dbReference type="AlphaFoldDB" id="A0A1F7JCR4"/>
<evidence type="ECO:0000256" key="3">
    <source>
        <dbReference type="ARBA" id="ARBA00023002"/>
    </source>
</evidence>
<keyword evidence="6" id="KW-1133">Transmembrane helix</keyword>
<dbReference type="Pfam" id="PF13462">
    <property type="entry name" value="Thioredoxin_4"/>
    <property type="match status" value="1"/>
</dbReference>
<dbReference type="PANTHER" id="PTHR13887">
    <property type="entry name" value="GLUTATHIONE S-TRANSFERASE KAPPA"/>
    <property type="match status" value="1"/>
</dbReference>
<evidence type="ECO:0000256" key="2">
    <source>
        <dbReference type="ARBA" id="ARBA00022729"/>
    </source>
</evidence>
<dbReference type="InterPro" id="IPR036249">
    <property type="entry name" value="Thioredoxin-like_sf"/>
</dbReference>
<organism evidence="8 9">
    <name type="scientific">Candidatus Roizmanbacteria bacterium RIFCSPLOWO2_02_FULL_36_11</name>
    <dbReference type="NCBI Taxonomy" id="1802071"/>
    <lineage>
        <taxon>Bacteria</taxon>
        <taxon>Candidatus Roizmaniibacteriota</taxon>
    </lineage>
</organism>
<dbReference type="SUPFAM" id="SSF52833">
    <property type="entry name" value="Thioredoxin-like"/>
    <property type="match status" value="1"/>
</dbReference>
<keyword evidence="6" id="KW-0812">Transmembrane</keyword>
<dbReference type="InterPro" id="IPR012336">
    <property type="entry name" value="Thioredoxin-like_fold"/>
</dbReference>
<dbReference type="InterPro" id="IPR013766">
    <property type="entry name" value="Thioredoxin_domain"/>
</dbReference>
<name>A0A1F7JCR4_9BACT</name>
<comment type="similarity">
    <text evidence="1">Belongs to the thioredoxin family. DsbA subfamily.</text>
</comment>
<evidence type="ECO:0000313" key="8">
    <source>
        <dbReference type="EMBL" id="OGK53398.1"/>
    </source>
</evidence>
<comment type="caution">
    <text evidence="8">The sequence shown here is derived from an EMBL/GenBank/DDBJ whole genome shotgun (WGS) entry which is preliminary data.</text>
</comment>
<dbReference type="GO" id="GO:0016491">
    <property type="term" value="F:oxidoreductase activity"/>
    <property type="evidence" value="ECO:0007669"/>
    <property type="project" value="UniProtKB-KW"/>
</dbReference>
<keyword evidence="2" id="KW-0732">Signal</keyword>
<feature type="domain" description="Thioredoxin" evidence="7">
    <location>
        <begin position="21"/>
        <end position="214"/>
    </location>
</feature>
<dbReference type="EMBL" id="MGAV01000020">
    <property type="protein sequence ID" value="OGK53398.1"/>
    <property type="molecule type" value="Genomic_DNA"/>
</dbReference>
<evidence type="ECO:0000259" key="7">
    <source>
        <dbReference type="PROSITE" id="PS51352"/>
    </source>
</evidence>
<dbReference type="Proteomes" id="UP000177418">
    <property type="component" value="Unassembled WGS sequence"/>
</dbReference>
<keyword evidence="5" id="KW-0676">Redox-active center</keyword>
<evidence type="ECO:0000313" key="9">
    <source>
        <dbReference type="Proteomes" id="UP000177418"/>
    </source>
</evidence>
<evidence type="ECO:0000256" key="6">
    <source>
        <dbReference type="SAM" id="Phobius"/>
    </source>
</evidence>
<evidence type="ECO:0000256" key="4">
    <source>
        <dbReference type="ARBA" id="ARBA00023157"/>
    </source>
</evidence>
<dbReference type="Gene3D" id="3.40.30.10">
    <property type="entry name" value="Glutaredoxin"/>
    <property type="match status" value="1"/>
</dbReference>
<dbReference type="PANTHER" id="PTHR13887:SF14">
    <property type="entry name" value="DISULFIDE BOND FORMATION PROTEIN D"/>
    <property type="match status" value="1"/>
</dbReference>
<accession>A0A1F7JCR4</accession>
<sequence>MKIFKQFNQKQLVTWFSIVIVSFIAIYGLWKLTTKNSKPIQIALNKKDHIYGVSDSKVVIVEFSDFQCPACKYYHSLIKPIVEKYKKQITFVYRNFPLDQHKLALPAAAVAEAAGQQNKFFEMHDKLFENQDEWSALKDPGSQFKKYATDLKLDINKWEKDINGTDVKSKIDMDITSAREIGINQTPTFYLNGQQMGNFSSASEFDKLIQSALSN</sequence>
<dbReference type="PROSITE" id="PS51352">
    <property type="entry name" value="THIOREDOXIN_2"/>
    <property type="match status" value="1"/>
</dbReference>
<protein>
    <recommendedName>
        <fullName evidence="7">Thioredoxin domain-containing protein</fullName>
    </recommendedName>
</protein>
<keyword evidence="6" id="KW-0472">Membrane</keyword>
<gene>
    <name evidence="8" type="ORF">A3H78_02545</name>
</gene>
<keyword evidence="4" id="KW-1015">Disulfide bond</keyword>
<evidence type="ECO:0000256" key="1">
    <source>
        <dbReference type="ARBA" id="ARBA00005791"/>
    </source>
</evidence>